<proteinExistence type="predicted"/>
<accession>A0ABS0WTH7</accession>
<dbReference type="RefSeq" id="WP_198841949.1">
    <property type="nucleotide sequence ID" value="NZ_JAEHFJ010000006.1"/>
</dbReference>
<keyword evidence="2" id="KW-1185">Reference proteome</keyword>
<reference evidence="1 2" key="1">
    <citation type="submission" date="2020-12" db="EMBL/GenBank/DDBJ databases">
        <title>Aureibaculum luteum sp. nov. and Aureibaculum flavum sp. nov., novel members of the family Flavobacteriaceae isolated from Antarctic intertidal sediments.</title>
        <authorList>
            <person name="He X."/>
            <person name="Zhang X."/>
        </authorList>
    </citation>
    <scope>NUCLEOTIDE SEQUENCE [LARGE SCALE GENOMIC DNA]</scope>
    <source>
        <strain evidence="1 2">A20</strain>
    </source>
</reference>
<gene>
    <name evidence="1" type="ORF">JBL43_13550</name>
</gene>
<name>A0ABS0WTH7_9FLAO</name>
<sequence>MNLKIKFNNYLYLFIGLIGLGTIVACQPDDFGSGNGLGTAPSNLEITATIVGQDAANPNGDGKGIVNFTASASDVITYKYIYDGKETMAPAGEATMTFSSTGVKSYDVTVVAYGAGGDSATETITVEVLVLYVAPEDLLEMLYGDSEKTWRIKAESAGHFGLGSAGETSAAWWSANPNDKAGKGTYDDRITFKSDGTYNYVTNGDIYGQASPLDADFGTSWTANSDNEYENYPVDDFSSSWELSAPSDQETLTFNGKGFHGFYVGGTHAYKIMERSETEMTIRTIGADGNAWYCILTSED</sequence>
<organism evidence="1 2">
    <name type="scientific">Aureibaculum flavum</name>
    <dbReference type="NCBI Taxonomy" id="2795986"/>
    <lineage>
        <taxon>Bacteria</taxon>
        <taxon>Pseudomonadati</taxon>
        <taxon>Bacteroidota</taxon>
        <taxon>Flavobacteriia</taxon>
        <taxon>Flavobacteriales</taxon>
        <taxon>Flavobacteriaceae</taxon>
        <taxon>Aureibaculum</taxon>
    </lineage>
</organism>
<comment type="caution">
    <text evidence="1">The sequence shown here is derived from an EMBL/GenBank/DDBJ whole genome shotgun (WGS) entry which is preliminary data.</text>
</comment>
<dbReference type="PROSITE" id="PS51257">
    <property type="entry name" value="PROKAR_LIPOPROTEIN"/>
    <property type="match status" value="1"/>
</dbReference>
<protein>
    <submittedName>
        <fullName evidence="1">PKD domain-containing protein</fullName>
    </submittedName>
</protein>
<dbReference type="Proteomes" id="UP000623301">
    <property type="component" value="Unassembled WGS sequence"/>
</dbReference>
<evidence type="ECO:0000313" key="1">
    <source>
        <dbReference type="EMBL" id="MBJ2175273.1"/>
    </source>
</evidence>
<dbReference type="EMBL" id="JAEHFJ010000006">
    <property type="protein sequence ID" value="MBJ2175273.1"/>
    <property type="molecule type" value="Genomic_DNA"/>
</dbReference>
<dbReference type="CDD" id="cd00146">
    <property type="entry name" value="PKD"/>
    <property type="match status" value="1"/>
</dbReference>
<evidence type="ECO:0000313" key="2">
    <source>
        <dbReference type="Proteomes" id="UP000623301"/>
    </source>
</evidence>